<dbReference type="InterPro" id="IPR000182">
    <property type="entry name" value="GNAT_dom"/>
</dbReference>
<name>A0A4R4XEV9_9ACTN</name>
<organism evidence="2 3">
    <name type="scientific">Kribbella turkmenica</name>
    <dbReference type="NCBI Taxonomy" id="2530375"/>
    <lineage>
        <taxon>Bacteria</taxon>
        <taxon>Bacillati</taxon>
        <taxon>Actinomycetota</taxon>
        <taxon>Actinomycetes</taxon>
        <taxon>Propionibacteriales</taxon>
        <taxon>Kribbellaceae</taxon>
        <taxon>Kribbella</taxon>
    </lineage>
</organism>
<proteinExistence type="predicted"/>
<dbReference type="AlphaFoldDB" id="A0A4R4XEV9"/>
<evidence type="ECO:0000313" key="3">
    <source>
        <dbReference type="Proteomes" id="UP000295172"/>
    </source>
</evidence>
<sequence>MTYTFTRACAEDADSAKLLLTQRAMWLASRRIDQWGLLDPVRTTEATIAAGETWLLRHDMTAEALATVTLSTRADRDFWTREEAATPALYMSKLATSIKYAGLGLGEMTCIAAWQYARQYGVGRLRADVWRSNTRLHDYYRGIGAEVLRTVQAPGRRSGTLIEWRDELDLRGAALDVPRLLTMDVRSDVLAIVASHRIDLGVARSGALRRSGRPSHQHSTRKLKYSNGRAIVLTDFSAVEFVLHHAGDRWRVNGRPVRGDALDQLQPGLLYRLHHASSDESCDVVITGDVLSGDCQLTPD</sequence>
<evidence type="ECO:0000259" key="1">
    <source>
        <dbReference type="Pfam" id="PF00583"/>
    </source>
</evidence>
<gene>
    <name evidence="2" type="ORF">E1218_04930</name>
</gene>
<feature type="domain" description="N-acetyltransferase" evidence="1">
    <location>
        <begin position="49"/>
        <end position="144"/>
    </location>
</feature>
<evidence type="ECO:0000313" key="2">
    <source>
        <dbReference type="EMBL" id="TDD29214.1"/>
    </source>
</evidence>
<dbReference type="Pfam" id="PF00583">
    <property type="entry name" value="Acetyltransf_1"/>
    <property type="match status" value="1"/>
</dbReference>
<comment type="caution">
    <text evidence="2">The sequence shown here is derived from an EMBL/GenBank/DDBJ whole genome shotgun (WGS) entry which is preliminary data.</text>
</comment>
<dbReference type="OrthoDB" id="4095657at2"/>
<dbReference type="SUPFAM" id="SSF55729">
    <property type="entry name" value="Acyl-CoA N-acyltransferases (Nat)"/>
    <property type="match status" value="1"/>
</dbReference>
<reference evidence="2 3" key="1">
    <citation type="submission" date="2019-02" db="EMBL/GenBank/DDBJ databases">
        <title>Draft genome sequences of novel Actinobacteria.</title>
        <authorList>
            <person name="Sahin N."/>
            <person name="Ay H."/>
            <person name="Saygin H."/>
        </authorList>
    </citation>
    <scope>NUCLEOTIDE SEQUENCE [LARGE SCALE GENOMIC DNA]</scope>
    <source>
        <strain evidence="2 3">16K104</strain>
    </source>
</reference>
<dbReference type="RefSeq" id="WP_132316685.1">
    <property type="nucleotide sequence ID" value="NZ_SMKR01000013.1"/>
</dbReference>
<protein>
    <recommendedName>
        <fullName evidence="1">N-acetyltransferase domain-containing protein</fullName>
    </recommendedName>
</protein>
<dbReference type="GO" id="GO:0016747">
    <property type="term" value="F:acyltransferase activity, transferring groups other than amino-acyl groups"/>
    <property type="evidence" value="ECO:0007669"/>
    <property type="project" value="InterPro"/>
</dbReference>
<dbReference type="EMBL" id="SMKR01000013">
    <property type="protein sequence ID" value="TDD29214.1"/>
    <property type="molecule type" value="Genomic_DNA"/>
</dbReference>
<dbReference type="InterPro" id="IPR016181">
    <property type="entry name" value="Acyl_CoA_acyltransferase"/>
</dbReference>
<dbReference type="Gene3D" id="3.40.630.30">
    <property type="match status" value="1"/>
</dbReference>
<accession>A0A4R4XEV9</accession>
<dbReference type="Proteomes" id="UP000295172">
    <property type="component" value="Unassembled WGS sequence"/>
</dbReference>
<keyword evidence="3" id="KW-1185">Reference proteome</keyword>